<dbReference type="Gene3D" id="1.20.1050.10">
    <property type="match status" value="1"/>
</dbReference>
<dbReference type="Pfam" id="PF13410">
    <property type="entry name" value="GST_C_2"/>
    <property type="match status" value="1"/>
</dbReference>
<evidence type="ECO:0000313" key="4">
    <source>
        <dbReference type="Proteomes" id="UP000245942"/>
    </source>
</evidence>
<dbReference type="AlphaFoldDB" id="A0A316UCX0"/>
<dbReference type="GeneID" id="37013423"/>
<dbReference type="SUPFAM" id="SSF47616">
    <property type="entry name" value="GST C-terminal domain-like"/>
    <property type="match status" value="1"/>
</dbReference>
<sequence length="276" mass="29794">MTTPDIHSTSEELGIVELYGAPISTFTRTISLAMHHLNLPYIARQHLPHTPQVREHNPLGLIPVLIHRPHAPFDLNKDVVVLYESAAVKSYLDDALAGIAAGRRHGSASPPPLTPPLDRAHLVTSSHTRATVSQISSLAATSVFPALEPKLIKVRQAMEGNGADEESIKVALEEGMEGARSALHILEGFLEENAKKQSSGPLYFVGNTPTWADLYVYPILADLAATPEGKTLLDPNGKAPKVAAWVQHFAGLDMAKKTYPGSVPDLRKQEGKAGHQ</sequence>
<dbReference type="InterPro" id="IPR036249">
    <property type="entry name" value="Thioredoxin-like_sf"/>
</dbReference>
<keyword evidence="4" id="KW-1185">Reference proteome</keyword>
<dbReference type="CDD" id="cd00570">
    <property type="entry name" value="GST_N_family"/>
    <property type="match status" value="1"/>
</dbReference>
<dbReference type="InterPro" id="IPR004045">
    <property type="entry name" value="Glutathione_S-Trfase_N"/>
</dbReference>
<comment type="similarity">
    <text evidence="1">Belongs to the GST superfamily.</text>
</comment>
<dbReference type="PANTHER" id="PTHR44051:SF8">
    <property type="entry name" value="GLUTATHIONE S-TRANSFERASE GSTA"/>
    <property type="match status" value="1"/>
</dbReference>
<dbReference type="EMBL" id="KZ819322">
    <property type="protein sequence ID" value="PWN23046.1"/>
    <property type="molecule type" value="Genomic_DNA"/>
</dbReference>
<dbReference type="OrthoDB" id="249703at2759"/>
<dbReference type="Proteomes" id="UP000245942">
    <property type="component" value="Unassembled WGS sequence"/>
</dbReference>
<evidence type="ECO:0000256" key="1">
    <source>
        <dbReference type="ARBA" id="ARBA00007409"/>
    </source>
</evidence>
<dbReference type="InterPro" id="IPR036282">
    <property type="entry name" value="Glutathione-S-Trfase_C_sf"/>
</dbReference>
<gene>
    <name evidence="3" type="ORF">BCV69DRAFT_280663</name>
</gene>
<dbReference type="RefSeq" id="XP_025350206.1">
    <property type="nucleotide sequence ID" value="XM_025491689.1"/>
</dbReference>
<dbReference type="PANTHER" id="PTHR44051">
    <property type="entry name" value="GLUTATHIONE S-TRANSFERASE-RELATED"/>
    <property type="match status" value="1"/>
</dbReference>
<dbReference type="CDD" id="cd00299">
    <property type="entry name" value="GST_C_family"/>
    <property type="match status" value="1"/>
</dbReference>
<protein>
    <recommendedName>
        <fullName evidence="2">GST C-terminal domain-containing protein</fullName>
    </recommendedName>
</protein>
<name>A0A316UCX0_9BASI</name>
<dbReference type="PROSITE" id="PS50405">
    <property type="entry name" value="GST_CTER"/>
    <property type="match status" value="1"/>
</dbReference>
<dbReference type="Gene3D" id="3.40.30.10">
    <property type="entry name" value="Glutaredoxin"/>
    <property type="match status" value="1"/>
</dbReference>
<dbReference type="SUPFAM" id="SSF52833">
    <property type="entry name" value="Thioredoxin-like"/>
    <property type="match status" value="1"/>
</dbReference>
<evidence type="ECO:0000313" key="3">
    <source>
        <dbReference type="EMBL" id="PWN23046.1"/>
    </source>
</evidence>
<proteinExistence type="inferred from homology"/>
<feature type="domain" description="GST C-terminal" evidence="2">
    <location>
        <begin position="125"/>
        <end position="266"/>
    </location>
</feature>
<dbReference type="InterPro" id="IPR010987">
    <property type="entry name" value="Glutathione-S-Trfase_C-like"/>
</dbReference>
<accession>A0A316UCX0</accession>
<organism evidence="3 4">
    <name type="scientific">Pseudomicrostroma glucosiphilum</name>
    <dbReference type="NCBI Taxonomy" id="1684307"/>
    <lineage>
        <taxon>Eukaryota</taxon>
        <taxon>Fungi</taxon>
        <taxon>Dikarya</taxon>
        <taxon>Basidiomycota</taxon>
        <taxon>Ustilaginomycotina</taxon>
        <taxon>Exobasidiomycetes</taxon>
        <taxon>Microstromatales</taxon>
        <taxon>Microstromatales incertae sedis</taxon>
        <taxon>Pseudomicrostroma</taxon>
    </lineage>
</organism>
<dbReference type="STRING" id="1684307.A0A316UCX0"/>
<dbReference type="Pfam" id="PF13409">
    <property type="entry name" value="GST_N_2"/>
    <property type="match status" value="1"/>
</dbReference>
<reference evidence="3 4" key="1">
    <citation type="journal article" date="2018" name="Mol. Biol. Evol.">
        <title>Broad Genomic Sampling Reveals a Smut Pathogenic Ancestry of the Fungal Clade Ustilaginomycotina.</title>
        <authorList>
            <person name="Kijpornyongpan T."/>
            <person name="Mondo S.J."/>
            <person name="Barry K."/>
            <person name="Sandor L."/>
            <person name="Lee J."/>
            <person name="Lipzen A."/>
            <person name="Pangilinan J."/>
            <person name="LaButti K."/>
            <person name="Hainaut M."/>
            <person name="Henrissat B."/>
            <person name="Grigoriev I.V."/>
            <person name="Spatafora J.W."/>
            <person name="Aime M.C."/>
        </authorList>
    </citation>
    <scope>NUCLEOTIDE SEQUENCE [LARGE SCALE GENOMIC DNA]</scope>
    <source>
        <strain evidence="3 4">MCA 4718</strain>
    </source>
</reference>
<evidence type="ECO:0000259" key="2">
    <source>
        <dbReference type="PROSITE" id="PS50405"/>
    </source>
</evidence>